<organism evidence="8 9">
    <name type="scientific">Nesterenkonia rhizosphaerae</name>
    <dbReference type="NCBI Taxonomy" id="1348272"/>
    <lineage>
        <taxon>Bacteria</taxon>
        <taxon>Bacillati</taxon>
        <taxon>Actinomycetota</taxon>
        <taxon>Actinomycetes</taxon>
        <taxon>Micrococcales</taxon>
        <taxon>Micrococcaceae</taxon>
        <taxon>Nesterenkonia</taxon>
    </lineage>
</organism>
<keyword evidence="4" id="KW-0227">DNA damage</keyword>
<keyword evidence="2" id="KW-0489">Methyltransferase</keyword>
<keyword evidence="9" id="KW-1185">Reference proteome</keyword>
<evidence type="ECO:0000259" key="7">
    <source>
        <dbReference type="Pfam" id="PF01035"/>
    </source>
</evidence>
<sequence length="188" mass="19846">MTTTEVQATPESALPSTSVQTPDGIFSIIAGHSAVLAAGWTADLQSLELLIHPSLRSIGDPGLAPTSTRYEDLGADVVLSQAVKAVQEYYDGDLTAISAVPVHQKSGPFRQKAWDVLREVGPGKPVTYREYAAATGSPTAVRAAAAACAMNAAALFVPCHRVIRSDGTLGGFRYGLPLKQDLLLRESR</sequence>
<comment type="catalytic activity">
    <reaction evidence="1">
        <text>a 4-O-methyl-thymidine in DNA + L-cysteinyl-[protein] = a thymidine in DNA + S-methyl-L-cysteinyl-[protein]</text>
        <dbReference type="Rhea" id="RHEA:53428"/>
        <dbReference type="Rhea" id="RHEA-COMP:10131"/>
        <dbReference type="Rhea" id="RHEA-COMP:10132"/>
        <dbReference type="Rhea" id="RHEA-COMP:13555"/>
        <dbReference type="Rhea" id="RHEA-COMP:13556"/>
        <dbReference type="ChEBI" id="CHEBI:29950"/>
        <dbReference type="ChEBI" id="CHEBI:82612"/>
        <dbReference type="ChEBI" id="CHEBI:137386"/>
        <dbReference type="ChEBI" id="CHEBI:137387"/>
        <dbReference type="EC" id="2.1.1.63"/>
    </reaction>
</comment>
<dbReference type="RefSeq" id="WP_345477699.1">
    <property type="nucleotide sequence ID" value="NZ_BAABLW010000007.1"/>
</dbReference>
<dbReference type="NCBIfam" id="TIGR00589">
    <property type="entry name" value="ogt"/>
    <property type="match status" value="1"/>
</dbReference>
<evidence type="ECO:0000313" key="9">
    <source>
        <dbReference type="Proteomes" id="UP001500368"/>
    </source>
</evidence>
<dbReference type="InterPro" id="IPR001497">
    <property type="entry name" value="MethylDNA_cys_MeTrfase_AS"/>
</dbReference>
<evidence type="ECO:0000256" key="1">
    <source>
        <dbReference type="ARBA" id="ARBA00001286"/>
    </source>
</evidence>
<feature type="domain" description="Methylated-DNA-[protein]-cysteine S-methyltransferase DNA binding" evidence="7">
    <location>
        <begin position="108"/>
        <end position="187"/>
    </location>
</feature>
<name>A0ABP9FYP6_9MICC</name>
<evidence type="ECO:0000313" key="8">
    <source>
        <dbReference type="EMBL" id="GAA4921763.1"/>
    </source>
</evidence>
<proteinExistence type="predicted"/>
<reference evidence="9" key="1">
    <citation type="journal article" date="2019" name="Int. J. Syst. Evol. Microbiol.">
        <title>The Global Catalogue of Microorganisms (GCM) 10K type strain sequencing project: providing services to taxonomists for standard genome sequencing and annotation.</title>
        <authorList>
            <consortium name="The Broad Institute Genomics Platform"/>
            <consortium name="The Broad Institute Genome Sequencing Center for Infectious Disease"/>
            <person name="Wu L."/>
            <person name="Ma J."/>
        </authorList>
    </citation>
    <scope>NUCLEOTIDE SEQUENCE [LARGE SCALE GENOMIC DNA]</scope>
    <source>
        <strain evidence="9">JCM 19129</strain>
    </source>
</reference>
<comment type="catalytic activity">
    <reaction evidence="6">
        <text>a 6-O-methyl-2'-deoxyguanosine in DNA + L-cysteinyl-[protein] = S-methyl-L-cysteinyl-[protein] + a 2'-deoxyguanosine in DNA</text>
        <dbReference type="Rhea" id="RHEA:24000"/>
        <dbReference type="Rhea" id="RHEA-COMP:10131"/>
        <dbReference type="Rhea" id="RHEA-COMP:10132"/>
        <dbReference type="Rhea" id="RHEA-COMP:11367"/>
        <dbReference type="Rhea" id="RHEA-COMP:11368"/>
        <dbReference type="ChEBI" id="CHEBI:29950"/>
        <dbReference type="ChEBI" id="CHEBI:82612"/>
        <dbReference type="ChEBI" id="CHEBI:85445"/>
        <dbReference type="ChEBI" id="CHEBI:85448"/>
        <dbReference type="EC" id="2.1.1.63"/>
    </reaction>
</comment>
<comment type="caution">
    <text evidence="8">The sequence shown here is derived from an EMBL/GenBank/DDBJ whole genome shotgun (WGS) entry which is preliminary data.</text>
</comment>
<protein>
    <submittedName>
        <fullName evidence="8">Methylated-DNA--[protein]-cysteine S-methyltransferase</fullName>
    </submittedName>
</protein>
<dbReference type="PANTHER" id="PTHR10815">
    <property type="entry name" value="METHYLATED-DNA--PROTEIN-CYSTEINE METHYLTRANSFERASE"/>
    <property type="match status" value="1"/>
</dbReference>
<gene>
    <name evidence="8" type="ORF">GCM10025790_17910</name>
</gene>
<evidence type="ECO:0000256" key="4">
    <source>
        <dbReference type="ARBA" id="ARBA00022763"/>
    </source>
</evidence>
<keyword evidence="5" id="KW-0234">DNA repair</keyword>
<keyword evidence="3" id="KW-0808">Transferase</keyword>
<dbReference type="InterPro" id="IPR014048">
    <property type="entry name" value="MethylDNA_cys_MeTrfase_DNA-bd"/>
</dbReference>
<evidence type="ECO:0000256" key="5">
    <source>
        <dbReference type="ARBA" id="ARBA00023204"/>
    </source>
</evidence>
<dbReference type="InterPro" id="IPR036388">
    <property type="entry name" value="WH-like_DNA-bd_sf"/>
</dbReference>
<evidence type="ECO:0000256" key="2">
    <source>
        <dbReference type="ARBA" id="ARBA00022603"/>
    </source>
</evidence>
<dbReference type="SUPFAM" id="SSF46767">
    <property type="entry name" value="Methylated DNA-protein cysteine methyltransferase, C-terminal domain"/>
    <property type="match status" value="1"/>
</dbReference>
<dbReference type="Gene3D" id="1.10.10.10">
    <property type="entry name" value="Winged helix-like DNA-binding domain superfamily/Winged helix DNA-binding domain"/>
    <property type="match status" value="1"/>
</dbReference>
<dbReference type="Proteomes" id="UP001500368">
    <property type="component" value="Unassembled WGS sequence"/>
</dbReference>
<evidence type="ECO:0000256" key="3">
    <source>
        <dbReference type="ARBA" id="ARBA00022679"/>
    </source>
</evidence>
<dbReference type="PROSITE" id="PS00374">
    <property type="entry name" value="MGMT"/>
    <property type="match status" value="1"/>
</dbReference>
<evidence type="ECO:0000256" key="6">
    <source>
        <dbReference type="ARBA" id="ARBA00049348"/>
    </source>
</evidence>
<dbReference type="EMBL" id="BAABLW010000007">
    <property type="protein sequence ID" value="GAA4921763.1"/>
    <property type="molecule type" value="Genomic_DNA"/>
</dbReference>
<accession>A0ABP9FYP6</accession>
<dbReference type="PANTHER" id="PTHR10815:SF14">
    <property type="entry name" value="BIFUNCTIONAL TRANSCRIPTIONAL ACTIVATOR_DNA REPAIR ENZYME ADA"/>
    <property type="match status" value="1"/>
</dbReference>
<dbReference type="CDD" id="cd06445">
    <property type="entry name" value="ATase"/>
    <property type="match status" value="1"/>
</dbReference>
<dbReference type="InterPro" id="IPR036217">
    <property type="entry name" value="MethylDNA_cys_MeTrfase_DNAb"/>
</dbReference>
<dbReference type="Pfam" id="PF01035">
    <property type="entry name" value="DNA_binding_1"/>
    <property type="match status" value="1"/>
</dbReference>